<protein>
    <submittedName>
        <fullName evidence="2">Uncharacterized protein</fullName>
    </submittedName>
</protein>
<proteinExistence type="predicted"/>
<organism evidence="2 3">
    <name type="scientific">Dryococelus australis</name>
    <dbReference type="NCBI Taxonomy" id="614101"/>
    <lineage>
        <taxon>Eukaryota</taxon>
        <taxon>Metazoa</taxon>
        <taxon>Ecdysozoa</taxon>
        <taxon>Arthropoda</taxon>
        <taxon>Hexapoda</taxon>
        <taxon>Insecta</taxon>
        <taxon>Pterygota</taxon>
        <taxon>Neoptera</taxon>
        <taxon>Polyneoptera</taxon>
        <taxon>Phasmatodea</taxon>
        <taxon>Verophasmatodea</taxon>
        <taxon>Anareolatae</taxon>
        <taxon>Phasmatidae</taxon>
        <taxon>Eurycanthinae</taxon>
        <taxon>Dryococelus</taxon>
    </lineage>
</organism>
<feature type="region of interest" description="Disordered" evidence="1">
    <location>
        <begin position="490"/>
        <end position="530"/>
    </location>
</feature>
<keyword evidence="3" id="KW-1185">Reference proteome</keyword>
<gene>
    <name evidence="2" type="ORF">PR048_032465</name>
</gene>
<sequence>MRLPMQHQHELRPACSLSALPHFSMIFVPMHIQTVLGAIYFTAKHARHICMLHPIVGLQLLRAYILPADLAHHIAHIHIAPRNKVAKASSGLQNDACKPKTLFLLVVIKRAGCTSCHEYRQRLQGSMGSHLYLTLVKQPTSHRTIGWWATDLGCREALGLNLSTIPTCKNPEATLPESQLGLPRWEASSLTTTVHKHYVARWNVREGETSVPSKNPPPNADIRYISQRETIGDITAVHVRVPAVLRLENLEAYNTLHRFRTQVDVSDVSLEVVTANCDTAETACGVGGGETGDPRENLSTSSIIWHDSHMQKSGVNWPGIEPISPWWEASSLTAEPPWPCQSLPPHPPPPQILQAAQEASTWPCSFPYGRWRDALAGCSVSETPCGRTCTTPNVRRTASCLPVSLQRETKVVLRTTAAAHHILAERQPQTTDDGCLEENLVECSSTGGIEGGRKLSAVWAWLEGDGRKGTQRCGWRRGVEGGMECSGVSVAKGRDDSASGGRGARMKKKGAASGGEIIRHHSTTDRPPGRGAVVVRLLTSHLGEPGLIPGRVTLEFHMWESCRVMLLVSEFSQRSPVSPALSFHIISRTGCRDVGSCLVESNSSAWTRASCMLRGVARRTASHTSMLAMASKKKPTVMMLRAFSEHPTRDS</sequence>
<name>A0ABQ9G298_9NEOP</name>
<evidence type="ECO:0000313" key="3">
    <source>
        <dbReference type="Proteomes" id="UP001159363"/>
    </source>
</evidence>
<evidence type="ECO:0000256" key="1">
    <source>
        <dbReference type="SAM" id="MobiDB-lite"/>
    </source>
</evidence>
<dbReference type="EMBL" id="JARBHB010000016">
    <property type="protein sequence ID" value="KAJ8866605.1"/>
    <property type="molecule type" value="Genomic_DNA"/>
</dbReference>
<dbReference type="Proteomes" id="UP001159363">
    <property type="component" value="Chromosome 15"/>
</dbReference>
<feature type="compositionally biased region" description="Basic and acidic residues" evidence="1">
    <location>
        <begin position="517"/>
        <end position="528"/>
    </location>
</feature>
<evidence type="ECO:0000313" key="2">
    <source>
        <dbReference type="EMBL" id="KAJ8866605.1"/>
    </source>
</evidence>
<comment type="caution">
    <text evidence="2">The sequence shown here is derived from an EMBL/GenBank/DDBJ whole genome shotgun (WGS) entry which is preliminary data.</text>
</comment>
<accession>A0ABQ9G298</accession>
<reference evidence="2 3" key="1">
    <citation type="submission" date="2023-02" db="EMBL/GenBank/DDBJ databases">
        <title>LHISI_Scaffold_Assembly.</title>
        <authorList>
            <person name="Stuart O.P."/>
            <person name="Cleave R."/>
            <person name="Magrath M.J.L."/>
            <person name="Mikheyev A.S."/>
        </authorList>
    </citation>
    <scope>NUCLEOTIDE SEQUENCE [LARGE SCALE GENOMIC DNA]</scope>
    <source>
        <strain evidence="2">Daus_M_001</strain>
        <tissue evidence="2">Leg muscle</tissue>
    </source>
</reference>